<evidence type="ECO:0008006" key="4">
    <source>
        <dbReference type="Google" id="ProtNLM"/>
    </source>
</evidence>
<name>A0A5B2VKV0_9BACT</name>
<reference evidence="2 3" key="2">
    <citation type="submission" date="2019-09" db="EMBL/GenBank/DDBJ databases">
        <authorList>
            <person name="Jin C."/>
        </authorList>
    </citation>
    <scope>NUCLEOTIDE SEQUENCE [LARGE SCALE GENOMIC DNA]</scope>
    <source>
        <strain evidence="2 3">BN140078</strain>
    </source>
</reference>
<dbReference type="GO" id="GO:0016787">
    <property type="term" value="F:hydrolase activity"/>
    <property type="evidence" value="ECO:0007669"/>
    <property type="project" value="UniProtKB-KW"/>
</dbReference>
<sequence length="620" mass="70334">MAWIYKPPQLRQPPYTSATARMVMCPTAGTPGLRSAACCRILYQRIYKPMQQPGKIAYMICLVVFLFHSAAAQQPSALATAARVADRFMKDTRFEWRWEPQKEVLGMQVLDFRFLNISPDHKAFALRYAVAAKDTVIRFGITTAAPVQVYLNRHQVYQQDKTTVTNPVEIAYNRFTFSQYFTAPLEKGSNEILVRYTAAPAVLPVIFLRAVTPAGDEETAVSFTAHPLVKEWWYSSAHSADLPATPATGANYQYWQTAPQHWLPELVIDSQAAYQRESYANWHYSHGTAMWTLLALEQATGDARYGNFIKKYKQFLLDNYADLQFQYDSLYAWRGSYHRIFRRTMLDDAGAAALPLAAMYLQQKDSLLYNRLLGPLLQYITEKQARLSDGTFCRPEPVEFTLWADDLFMSVPFLVTMAKATGRQLYLAEAVRQVLQFRKYLLNPQTGLYKHGWFSTTRQQSVAYWGRANGWVAWATVVLLQTLPTAHPAYKEIKRAFQSHMAALLPYQAQDGMWHQLLDKPDSYEETSCTAIFAYTMATGVLHGWLPQRYKAPAIKAWEAVAGKVDDGGVVHGICQGTEIGSNEDFYRHRKTIDNDPRGLGAVIMAGTAIAALQQQNIQH</sequence>
<dbReference type="PANTHER" id="PTHR33886">
    <property type="entry name" value="UNSATURATED RHAMNOGALACTURONAN HYDROLASE (EUROFUNG)"/>
    <property type="match status" value="1"/>
</dbReference>
<evidence type="ECO:0000313" key="3">
    <source>
        <dbReference type="Proteomes" id="UP000324611"/>
    </source>
</evidence>
<reference evidence="2 3" key="1">
    <citation type="submission" date="2019-09" db="EMBL/GenBank/DDBJ databases">
        <title>Chitinophaga ginsengihumi sp. nov., isolated from soil of ginseng rhizosphere.</title>
        <authorList>
            <person name="Lee J."/>
        </authorList>
    </citation>
    <scope>NUCLEOTIDE SEQUENCE [LARGE SCALE GENOMIC DNA]</scope>
    <source>
        <strain evidence="2 3">BN140078</strain>
    </source>
</reference>
<protein>
    <recommendedName>
        <fullName evidence="4">Rhamnogalacturonyl hydrolase YesR</fullName>
    </recommendedName>
</protein>
<keyword evidence="3" id="KW-1185">Reference proteome</keyword>
<dbReference type="PANTHER" id="PTHR33886:SF8">
    <property type="entry name" value="UNSATURATED RHAMNOGALACTURONAN HYDROLASE (EUROFUNG)"/>
    <property type="match status" value="1"/>
</dbReference>
<dbReference type="InterPro" id="IPR012341">
    <property type="entry name" value="6hp_glycosidase-like_sf"/>
</dbReference>
<dbReference type="Gene3D" id="1.50.10.10">
    <property type="match status" value="1"/>
</dbReference>
<comment type="caution">
    <text evidence="2">The sequence shown here is derived from an EMBL/GenBank/DDBJ whole genome shotgun (WGS) entry which is preliminary data.</text>
</comment>
<dbReference type="InterPro" id="IPR010905">
    <property type="entry name" value="Glyco_hydro_88"/>
</dbReference>
<accession>A0A5B2VKV0</accession>
<dbReference type="Proteomes" id="UP000324611">
    <property type="component" value="Unassembled WGS sequence"/>
</dbReference>
<dbReference type="InterPro" id="IPR052043">
    <property type="entry name" value="PolySaccharide_Degr_Enz"/>
</dbReference>
<organism evidence="2 3">
    <name type="scientific">Chitinophaga agrisoli</name>
    <dbReference type="NCBI Taxonomy" id="2607653"/>
    <lineage>
        <taxon>Bacteria</taxon>
        <taxon>Pseudomonadati</taxon>
        <taxon>Bacteroidota</taxon>
        <taxon>Chitinophagia</taxon>
        <taxon>Chitinophagales</taxon>
        <taxon>Chitinophagaceae</taxon>
        <taxon>Chitinophaga</taxon>
    </lineage>
</organism>
<dbReference type="EMBL" id="VUOC01000004">
    <property type="protein sequence ID" value="KAA2239240.1"/>
    <property type="molecule type" value="Genomic_DNA"/>
</dbReference>
<proteinExistence type="predicted"/>
<evidence type="ECO:0000313" key="2">
    <source>
        <dbReference type="EMBL" id="KAA2239240.1"/>
    </source>
</evidence>
<dbReference type="GO" id="GO:0005975">
    <property type="term" value="P:carbohydrate metabolic process"/>
    <property type="evidence" value="ECO:0007669"/>
    <property type="project" value="InterPro"/>
</dbReference>
<dbReference type="InterPro" id="IPR008928">
    <property type="entry name" value="6-hairpin_glycosidase_sf"/>
</dbReference>
<dbReference type="Pfam" id="PF07470">
    <property type="entry name" value="Glyco_hydro_88"/>
    <property type="match status" value="1"/>
</dbReference>
<keyword evidence="1" id="KW-0378">Hydrolase</keyword>
<dbReference type="SUPFAM" id="SSF48208">
    <property type="entry name" value="Six-hairpin glycosidases"/>
    <property type="match status" value="1"/>
</dbReference>
<evidence type="ECO:0000256" key="1">
    <source>
        <dbReference type="ARBA" id="ARBA00022801"/>
    </source>
</evidence>
<dbReference type="AlphaFoldDB" id="A0A5B2VKV0"/>
<gene>
    <name evidence="2" type="ORF">F0L74_23830</name>
</gene>